<feature type="domain" description="Xylose isomerase-like TIM barrel" evidence="2">
    <location>
        <begin position="51"/>
        <end position="248"/>
    </location>
</feature>
<evidence type="ECO:0000313" key="4">
    <source>
        <dbReference type="Proteomes" id="UP000002881"/>
    </source>
</evidence>
<dbReference type="InterPro" id="IPR013022">
    <property type="entry name" value="Xyl_isomerase-like_TIM-brl"/>
</dbReference>
<dbReference type="GeneID" id="87106856"/>
<reference evidence="3 4" key="1">
    <citation type="journal article" date="2012" name="Genome Biol. Evol.">
        <title>Genome Sequence of the Mesophilic Thermotogales Bacterium Mesotoga prima MesG1.Ag.4.2 Reveals the Largest Thermotogales Genome To Date.</title>
        <authorList>
            <person name="Zhaxybayeva O."/>
            <person name="Swithers K.S."/>
            <person name="Foght J."/>
            <person name="Green A.G."/>
            <person name="Bruce D."/>
            <person name="Detter C."/>
            <person name="Han S."/>
            <person name="Teshima H."/>
            <person name="Han J."/>
            <person name="Woyke T."/>
            <person name="Pitluck S."/>
            <person name="Nolan M."/>
            <person name="Ivanova N."/>
            <person name="Pati A."/>
            <person name="Land M.L."/>
            <person name="Dlutek M."/>
            <person name="Doolittle W.F."/>
            <person name="Noll K.M."/>
            <person name="Nesbo C.L."/>
        </authorList>
    </citation>
    <scope>NUCLEOTIDE SEQUENCE [LARGE SCALE GENOMIC DNA]</scope>
    <source>
        <strain evidence="4">mesG1.Ag.4.2</strain>
    </source>
</reference>
<gene>
    <name evidence="3" type="ORF">Theba_1025</name>
</gene>
<evidence type="ECO:0000256" key="1">
    <source>
        <dbReference type="ARBA" id="ARBA00023235"/>
    </source>
</evidence>
<dbReference type="AlphaFoldDB" id="I2F477"/>
<dbReference type="eggNOG" id="COG1082">
    <property type="taxonomic scope" value="Bacteria"/>
</dbReference>
<dbReference type="RefSeq" id="WP_014730740.1">
    <property type="nucleotide sequence ID" value="NC_017934.1"/>
</dbReference>
<dbReference type="GO" id="GO:0016853">
    <property type="term" value="F:isomerase activity"/>
    <property type="evidence" value="ECO:0007669"/>
    <property type="project" value="UniProtKB-KW"/>
</dbReference>
<dbReference type="SUPFAM" id="SSF51658">
    <property type="entry name" value="Xylose isomerase-like"/>
    <property type="match status" value="1"/>
</dbReference>
<dbReference type="KEGG" id="mpg:Theba_1025"/>
<keyword evidence="4" id="KW-1185">Reference proteome</keyword>
<dbReference type="Pfam" id="PF01261">
    <property type="entry name" value="AP_endonuc_2"/>
    <property type="match status" value="1"/>
</dbReference>
<protein>
    <submittedName>
        <fullName evidence="3">Sugar phosphate isomerase/epimerase</fullName>
    </submittedName>
</protein>
<dbReference type="EMBL" id="CP003532">
    <property type="protein sequence ID" value="AFK06730.1"/>
    <property type="molecule type" value="Genomic_DNA"/>
</dbReference>
<dbReference type="InterPro" id="IPR050417">
    <property type="entry name" value="Sugar_Epim/Isomerase"/>
</dbReference>
<sequence length="310" mass="35127">MKPQNFVVINREIERRFVEEKKKNPDRFERKLSLSWSIWMFGTEPIEDSLRRLQNNGLEYVEIKGDTSISRERMKHALVSFGLRVSGACGMFSPERDLSSLNPDYQKNAIDYIREVSRYVSGIGGTYMIVVPGAVGRPKAVDNFEMERSAAALKKCAIIFEETGVKPAIEPIRSAEVSIVHTIDEALEYLRFVNEPSIGFVNGDIYHMLNGERHVGEAILKCGEKLLNLHIADSNRDAPGKGQIDIDTAIMAAYLVGMNREGRFITFEPLGPYPDPYVLSTGPCDVDLMDRLVRESVDYFREREEVVRSL</sequence>
<dbReference type="InterPro" id="IPR036237">
    <property type="entry name" value="Xyl_isomerase-like_sf"/>
</dbReference>
<dbReference type="PANTHER" id="PTHR43489:SF7">
    <property type="entry name" value="3-DEHYDRO-D-GULOSIDE 4-EPIMERASE-RELATED"/>
    <property type="match status" value="1"/>
</dbReference>
<dbReference type="HOGENOM" id="CLU_896607_0_0_0"/>
<dbReference type="STRING" id="660470.Theba_1025"/>
<evidence type="ECO:0000313" key="3">
    <source>
        <dbReference type="EMBL" id="AFK06730.1"/>
    </source>
</evidence>
<dbReference type="PANTHER" id="PTHR43489">
    <property type="entry name" value="ISOMERASE"/>
    <property type="match status" value="1"/>
</dbReference>
<dbReference type="Proteomes" id="UP000002881">
    <property type="component" value="Chromosome"/>
</dbReference>
<accession>I2F477</accession>
<name>I2F477_9BACT</name>
<proteinExistence type="predicted"/>
<dbReference type="Gene3D" id="3.20.20.150">
    <property type="entry name" value="Divalent-metal-dependent TIM barrel enzymes"/>
    <property type="match status" value="1"/>
</dbReference>
<evidence type="ECO:0000259" key="2">
    <source>
        <dbReference type="Pfam" id="PF01261"/>
    </source>
</evidence>
<organism evidence="3 4">
    <name type="scientific">Mesotoga prima MesG1.Ag.4.2</name>
    <dbReference type="NCBI Taxonomy" id="660470"/>
    <lineage>
        <taxon>Bacteria</taxon>
        <taxon>Thermotogati</taxon>
        <taxon>Thermotogota</taxon>
        <taxon>Thermotogae</taxon>
        <taxon>Kosmotogales</taxon>
        <taxon>Kosmotogaceae</taxon>
        <taxon>Mesotoga</taxon>
    </lineage>
</organism>
<keyword evidence="1 3" id="KW-0413">Isomerase</keyword>